<keyword evidence="3" id="KW-1185">Reference proteome</keyword>
<protein>
    <recommendedName>
        <fullName evidence="4">ROK family protein</fullName>
    </recommendedName>
</protein>
<dbReference type="Pfam" id="PF00480">
    <property type="entry name" value="ROK"/>
    <property type="match status" value="1"/>
</dbReference>
<evidence type="ECO:0000313" key="3">
    <source>
        <dbReference type="Proteomes" id="UP000664701"/>
    </source>
</evidence>
<evidence type="ECO:0000313" key="2">
    <source>
        <dbReference type="EMBL" id="WYJ75612.1"/>
    </source>
</evidence>
<name>A0ABZ2SJF7_9ENTE</name>
<dbReference type="SUPFAM" id="SSF53067">
    <property type="entry name" value="Actin-like ATPase domain"/>
    <property type="match status" value="1"/>
</dbReference>
<dbReference type="Proteomes" id="UP000664701">
    <property type="component" value="Chromosome"/>
</dbReference>
<dbReference type="PANTHER" id="PTHR18964:SF165">
    <property type="entry name" value="BETA-GLUCOSIDE KINASE"/>
    <property type="match status" value="1"/>
</dbReference>
<dbReference type="PANTHER" id="PTHR18964">
    <property type="entry name" value="ROK (REPRESSOR, ORF, KINASE) FAMILY"/>
    <property type="match status" value="1"/>
</dbReference>
<accession>A0ABZ2SJF7</accession>
<proteinExistence type="inferred from homology"/>
<dbReference type="Gene3D" id="3.30.420.40">
    <property type="match status" value="2"/>
</dbReference>
<sequence length="311" mass="33947">MYVGIDIGGTQIKYALVDDAAQIFEKSALDTPKDKEPFLEQVTAIIQAYQEKHDDILGVGISAPGIIQKDGMMTTAGAIRSLYGTNLKEEIKARTGMVTVVENDANAVAIAEKWVGNAQDLDNYLCIVLGTGVGGGIVINGEVFRGAHGIAGEFGWAITKELPEEGNIEYASLNLHISVIGGLCRLYNEALIKEQPEATSTWDAREILQRYTENEPIARQVVDRFHQDLAVGLINLISQYDPEAILIGGGISANEQFFNGLKETMEKLETRHESINFIKQYGWTPILPAKLKNDAGIIGAVYPLHKQSQSS</sequence>
<evidence type="ECO:0008006" key="4">
    <source>
        <dbReference type="Google" id="ProtNLM"/>
    </source>
</evidence>
<gene>
    <name evidence="2" type="ORF">DOK78_000188</name>
</gene>
<dbReference type="EMBL" id="CP147251">
    <property type="protein sequence ID" value="WYJ75612.1"/>
    <property type="molecule type" value="Genomic_DNA"/>
</dbReference>
<evidence type="ECO:0000256" key="1">
    <source>
        <dbReference type="ARBA" id="ARBA00006479"/>
    </source>
</evidence>
<organism evidence="2 3">
    <name type="scientific">Candidatus Enterococcus lowellii</name>
    <dbReference type="NCBI Taxonomy" id="2230877"/>
    <lineage>
        <taxon>Bacteria</taxon>
        <taxon>Bacillati</taxon>
        <taxon>Bacillota</taxon>
        <taxon>Bacilli</taxon>
        <taxon>Lactobacillales</taxon>
        <taxon>Enterococcaceae</taxon>
        <taxon>Enterococcus</taxon>
    </lineage>
</organism>
<reference evidence="2 3" key="1">
    <citation type="submission" date="2024-03" db="EMBL/GenBank/DDBJ databases">
        <title>The Genome Sequence of Enterococcus sp. DIV2402.</title>
        <authorList>
            <consortium name="The Broad Institute Genomics Platform"/>
            <consortium name="The Broad Institute Microbial Omics Core"/>
            <consortium name="The Broad Institute Genomic Center for Infectious Diseases"/>
            <person name="Earl A."/>
            <person name="Manson A."/>
            <person name="Gilmore M."/>
            <person name="Schwartman J."/>
            <person name="Shea T."/>
            <person name="Abouelleil A."/>
            <person name="Cao P."/>
            <person name="Chapman S."/>
            <person name="Cusick C."/>
            <person name="Young S."/>
            <person name="Neafsey D."/>
            <person name="Nusbaum C."/>
            <person name="Birren B."/>
        </authorList>
    </citation>
    <scope>NUCLEOTIDE SEQUENCE [LARGE SCALE GENOMIC DNA]</scope>
    <source>
        <strain evidence="2 3">DIV2402</strain>
    </source>
</reference>
<dbReference type="InterPro" id="IPR000600">
    <property type="entry name" value="ROK"/>
</dbReference>
<dbReference type="InterPro" id="IPR043129">
    <property type="entry name" value="ATPase_NBD"/>
</dbReference>
<dbReference type="RefSeq" id="WP_207871791.1">
    <property type="nucleotide sequence ID" value="NZ_CP147251.1"/>
</dbReference>
<comment type="similarity">
    <text evidence="1">Belongs to the ROK (NagC/XylR) family.</text>
</comment>